<reference evidence="1" key="1">
    <citation type="submission" date="2022-04" db="EMBL/GenBank/DDBJ databases">
        <title>Genome of the entomopathogenic fungus Entomophthora muscae.</title>
        <authorList>
            <person name="Elya C."/>
            <person name="Lovett B.R."/>
            <person name="Lee E."/>
            <person name="Macias A.M."/>
            <person name="Hajek A.E."/>
            <person name="De Bivort B.L."/>
            <person name="Kasson M.T."/>
            <person name="De Fine Licht H.H."/>
            <person name="Stajich J.E."/>
        </authorList>
    </citation>
    <scope>NUCLEOTIDE SEQUENCE</scope>
    <source>
        <strain evidence="1">Berkeley</strain>
    </source>
</reference>
<gene>
    <name evidence="1" type="ORF">DSO57_1021598</name>
</gene>
<evidence type="ECO:0000313" key="2">
    <source>
        <dbReference type="Proteomes" id="UP001165960"/>
    </source>
</evidence>
<proteinExistence type="predicted"/>
<sequence length="469" mass="53966">MFASFGSRSRNKSGTPKSRSASTIGPEDVDQLRNDTSPLNGSRLQVMSVADERTPPAKRLRIADASDKTGNEIATNPLYLEPKAKFPIQMLAWNQTTEVADLKFRLDTLDKRHQTKILELELVQAKKQEIIDEQERKIEVLEKSLVFLNSREKDYEDRIRSLEKEKFRFESSQRSEALLKDETCILKETALENEREINRLQNNEESLKQEMDIELNLLNEKNELLEKKIEACEKAFASSTAEMKAEPAPNNEESLIETMNRELNNIQSRCTELQECNLSLASKITALMGNQDKYKILCEKYSTLERKSGEYESEIYDLQKKLSQVELHTKSWADFFSEHEEFDSVDSLWVKYSNCQEQLKALTENQKKSGEESKQLEQQINKLKGELQLATENASSVSKLLSDVRNSLSRAEKLNVFAKKENELLKRQLDINFGIAFSSKDQSQAVPQEVLTLLDQTKKLRETLSNEFK</sequence>
<organism evidence="1 2">
    <name type="scientific">Entomophthora muscae</name>
    <dbReference type="NCBI Taxonomy" id="34485"/>
    <lineage>
        <taxon>Eukaryota</taxon>
        <taxon>Fungi</taxon>
        <taxon>Fungi incertae sedis</taxon>
        <taxon>Zoopagomycota</taxon>
        <taxon>Entomophthoromycotina</taxon>
        <taxon>Entomophthoromycetes</taxon>
        <taxon>Entomophthorales</taxon>
        <taxon>Entomophthoraceae</taxon>
        <taxon>Entomophthora</taxon>
    </lineage>
</organism>
<dbReference type="Proteomes" id="UP001165960">
    <property type="component" value="Unassembled WGS sequence"/>
</dbReference>
<evidence type="ECO:0000313" key="1">
    <source>
        <dbReference type="EMBL" id="KAJ9084694.1"/>
    </source>
</evidence>
<protein>
    <submittedName>
        <fullName evidence="1">Uncharacterized protein</fullName>
    </submittedName>
</protein>
<dbReference type="EMBL" id="QTSX02000815">
    <property type="protein sequence ID" value="KAJ9084694.1"/>
    <property type="molecule type" value="Genomic_DNA"/>
</dbReference>
<keyword evidence="2" id="KW-1185">Reference proteome</keyword>
<comment type="caution">
    <text evidence="1">The sequence shown here is derived from an EMBL/GenBank/DDBJ whole genome shotgun (WGS) entry which is preliminary data.</text>
</comment>
<accession>A0ACC2UCT1</accession>
<name>A0ACC2UCT1_9FUNG</name>